<accession>A0AAU7C7G4</accession>
<protein>
    <submittedName>
        <fullName evidence="3">Uncharacterized protein</fullName>
    </submittedName>
</protein>
<feature type="transmembrane region" description="Helical" evidence="2">
    <location>
        <begin position="190"/>
        <end position="209"/>
    </location>
</feature>
<feature type="transmembrane region" description="Helical" evidence="2">
    <location>
        <begin position="286"/>
        <end position="306"/>
    </location>
</feature>
<feature type="transmembrane region" description="Helical" evidence="2">
    <location>
        <begin position="221"/>
        <end position="251"/>
    </location>
</feature>
<evidence type="ECO:0000313" key="3">
    <source>
        <dbReference type="EMBL" id="XBH01191.1"/>
    </source>
</evidence>
<keyword evidence="2" id="KW-0472">Membrane</keyword>
<dbReference type="AlphaFoldDB" id="A0AAU7C7G4"/>
<evidence type="ECO:0000256" key="1">
    <source>
        <dbReference type="SAM" id="MobiDB-lite"/>
    </source>
</evidence>
<name>A0AAU7C7G4_9BACT</name>
<feature type="transmembrane region" description="Helical" evidence="2">
    <location>
        <begin position="360"/>
        <end position="385"/>
    </location>
</feature>
<feature type="region of interest" description="Disordered" evidence="1">
    <location>
        <begin position="422"/>
        <end position="454"/>
    </location>
</feature>
<gene>
    <name evidence="3" type="ORF">V5E97_22865</name>
</gene>
<proteinExistence type="predicted"/>
<keyword evidence="2" id="KW-0812">Transmembrane</keyword>
<reference evidence="3" key="1">
    <citation type="submission" date="2024-05" db="EMBL/GenBank/DDBJ databases">
        <title>Planctomycetes of the genus Singulisphaera possess chitinolytic capabilities.</title>
        <authorList>
            <person name="Ivanova A."/>
        </authorList>
    </citation>
    <scope>NUCLEOTIDE SEQUENCE</scope>
    <source>
        <strain evidence="3">Ch08T</strain>
    </source>
</reference>
<feature type="region of interest" description="Disordered" evidence="1">
    <location>
        <begin position="70"/>
        <end position="90"/>
    </location>
</feature>
<organism evidence="3">
    <name type="scientific">Singulisphaera sp. Ch08</name>
    <dbReference type="NCBI Taxonomy" id="3120278"/>
    <lineage>
        <taxon>Bacteria</taxon>
        <taxon>Pseudomonadati</taxon>
        <taxon>Planctomycetota</taxon>
        <taxon>Planctomycetia</taxon>
        <taxon>Isosphaerales</taxon>
        <taxon>Isosphaeraceae</taxon>
        <taxon>Singulisphaera</taxon>
    </lineage>
</organism>
<feature type="transmembrane region" description="Helical" evidence="2">
    <location>
        <begin position="318"/>
        <end position="339"/>
    </location>
</feature>
<sequence>MSVTILICPCGRRLKATGVSPGKSGRCPSCGALIRVPEAGGTPPTDSGVDDEWNWEGTYDLGQAVKPLALRPLEPPDPSPRPMNPWPDELELPETSELAAPPVAEGGQADDEWGWHGTAYNLGANIAAPLLSSGEARPSSEGVGIGEGPVPTPAPIGWTQDGGEARVTNRPPPDAWWPPTLFYPLRGAEGVAMVITLGLACWAMATLVPEYCLSLQTSAEFWGAGLMGTLIGLITALPSVILLPMVLIYWLQYLGRVLTASFEGETLPPRLPDRNFEGLFDGLGTWMLWGVLGPGIGFLPLVAYVVAVGSSLPWNPGLAIALGLPGFPYAMMALLLVFLNDDPLEAKPWSVLSSIGRLGLSFFGLCLTIGTIIGSAATAFVGAFLLRPQLFWLYIVTSLACWLLTAWTTIVTMHVLGSYHKTHQQPTRPTRSRPRKQPAGPPSSNAPLGDLQRS</sequence>
<evidence type="ECO:0000256" key="2">
    <source>
        <dbReference type="SAM" id="Phobius"/>
    </source>
</evidence>
<dbReference type="EMBL" id="CP155447">
    <property type="protein sequence ID" value="XBH01191.1"/>
    <property type="molecule type" value="Genomic_DNA"/>
</dbReference>
<keyword evidence="2" id="KW-1133">Transmembrane helix</keyword>
<feature type="compositionally biased region" description="Pro residues" evidence="1">
    <location>
        <begin position="73"/>
        <end position="85"/>
    </location>
</feature>
<feature type="transmembrane region" description="Helical" evidence="2">
    <location>
        <begin position="391"/>
        <end position="416"/>
    </location>
</feature>
<dbReference type="RefSeq" id="WP_406693882.1">
    <property type="nucleotide sequence ID" value="NZ_CP155447.1"/>
</dbReference>